<dbReference type="InterPro" id="IPR029068">
    <property type="entry name" value="Glyas_Bleomycin-R_OHBP_Dase"/>
</dbReference>
<dbReference type="PROSITE" id="PS51819">
    <property type="entry name" value="VOC"/>
    <property type="match status" value="1"/>
</dbReference>
<evidence type="ECO:0000256" key="1">
    <source>
        <dbReference type="ARBA" id="ARBA00022723"/>
    </source>
</evidence>
<dbReference type="GO" id="GO:0046491">
    <property type="term" value="P:L-methylmalonyl-CoA metabolic process"/>
    <property type="evidence" value="ECO:0007669"/>
    <property type="project" value="TreeGrafter"/>
</dbReference>
<keyword evidence="4" id="KW-1185">Reference proteome</keyword>
<dbReference type="InterPro" id="IPR004360">
    <property type="entry name" value="Glyas_Fos-R_dOase_dom"/>
</dbReference>
<reference evidence="3 4" key="1">
    <citation type="submission" date="2019-11" db="EMBL/GenBank/DDBJ databases">
        <title>Novel species isolated from a subtropical stream in China.</title>
        <authorList>
            <person name="Lu H."/>
        </authorList>
    </citation>
    <scope>NUCLEOTIDE SEQUENCE [LARGE SCALE GENOMIC DNA]</scope>
    <source>
        <strain evidence="3 4">FT26W</strain>
    </source>
</reference>
<comment type="caution">
    <text evidence="3">The sequence shown here is derived from an EMBL/GenBank/DDBJ whole genome shotgun (WGS) entry which is preliminary data.</text>
</comment>
<name>A0A844CUY9_9BURK</name>
<protein>
    <submittedName>
        <fullName evidence="3">VOC family protein</fullName>
    </submittedName>
</protein>
<dbReference type="Pfam" id="PF00903">
    <property type="entry name" value="Glyoxalase"/>
    <property type="match status" value="1"/>
</dbReference>
<proteinExistence type="predicted"/>
<sequence length="148" mass="15904">MSTSTESIHGPARGLTLNNVAIAVRDLPAMTAWYERVLGLTAAQRGRFDAVGADYAMMEGAGTRIELVTLAGASTVAVDRTAPPSHLGVLGYKALVFDTVDLQAVTKAFADHGVEFVWADQQLTPQRRSTMIRDPEGNMIHFFGPLST</sequence>
<dbReference type="AlphaFoldDB" id="A0A844CUY9"/>
<dbReference type="InterPro" id="IPR051785">
    <property type="entry name" value="MMCE/EMCE_epimerase"/>
</dbReference>
<organism evidence="3 4">
    <name type="scientific">Duganella aquatilis</name>
    <dbReference type="NCBI Taxonomy" id="2666082"/>
    <lineage>
        <taxon>Bacteria</taxon>
        <taxon>Pseudomonadati</taxon>
        <taxon>Pseudomonadota</taxon>
        <taxon>Betaproteobacteria</taxon>
        <taxon>Burkholderiales</taxon>
        <taxon>Oxalobacteraceae</taxon>
        <taxon>Telluria group</taxon>
        <taxon>Duganella</taxon>
    </lineage>
</organism>
<dbReference type="GO" id="GO:0046872">
    <property type="term" value="F:metal ion binding"/>
    <property type="evidence" value="ECO:0007669"/>
    <property type="project" value="UniProtKB-KW"/>
</dbReference>
<dbReference type="SUPFAM" id="SSF54593">
    <property type="entry name" value="Glyoxalase/Bleomycin resistance protein/Dihydroxybiphenyl dioxygenase"/>
    <property type="match status" value="1"/>
</dbReference>
<evidence type="ECO:0000313" key="4">
    <source>
        <dbReference type="Proteomes" id="UP000439986"/>
    </source>
</evidence>
<evidence type="ECO:0000313" key="3">
    <source>
        <dbReference type="EMBL" id="MRW84183.1"/>
    </source>
</evidence>
<gene>
    <name evidence="3" type="ORF">GJ698_08730</name>
</gene>
<dbReference type="InterPro" id="IPR037523">
    <property type="entry name" value="VOC_core"/>
</dbReference>
<dbReference type="Gene3D" id="3.10.180.10">
    <property type="entry name" value="2,3-Dihydroxybiphenyl 1,2-Dioxygenase, domain 1"/>
    <property type="match status" value="1"/>
</dbReference>
<dbReference type="PANTHER" id="PTHR43048:SF5">
    <property type="entry name" value="BLR5325 PROTEIN"/>
    <property type="match status" value="1"/>
</dbReference>
<evidence type="ECO:0000259" key="2">
    <source>
        <dbReference type="PROSITE" id="PS51819"/>
    </source>
</evidence>
<dbReference type="EMBL" id="WKJL01000004">
    <property type="protein sequence ID" value="MRW84183.1"/>
    <property type="molecule type" value="Genomic_DNA"/>
</dbReference>
<keyword evidence="1" id="KW-0479">Metal-binding</keyword>
<dbReference type="RefSeq" id="WP_154357234.1">
    <property type="nucleotide sequence ID" value="NZ_WKJL01000004.1"/>
</dbReference>
<feature type="domain" description="VOC" evidence="2">
    <location>
        <begin position="16"/>
        <end position="145"/>
    </location>
</feature>
<dbReference type="Proteomes" id="UP000439986">
    <property type="component" value="Unassembled WGS sequence"/>
</dbReference>
<dbReference type="PANTHER" id="PTHR43048">
    <property type="entry name" value="METHYLMALONYL-COA EPIMERASE"/>
    <property type="match status" value="1"/>
</dbReference>
<accession>A0A844CUY9</accession>
<dbReference type="GO" id="GO:0004493">
    <property type="term" value="F:methylmalonyl-CoA epimerase activity"/>
    <property type="evidence" value="ECO:0007669"/>
    <property type="project" value="TreeGrafter"/>
</dbReference>